<feature type="active site" description="Proton donor" evidence="3">
    <location>
        <position position="105"/>
    </location>
</feature>
<sequence length="253" mass="28381">MHFSSSLKQSLLFLLSWTITVCSADFLSNVDILFGKDHMNFSTDGTEVDLSLDTYTGSGFRSKSSFIYGKFEMQIKLVPGKSSGTVTTFYLNSTGEGLHDEVDFEFLGNVDGRKYILQTNIFIQNVGAREQKFRLGFDPTMDYHNYSIVWNPQGLIFLLDGSPIRYYKGSGLRQAMSLDATLWDGSDWATSGGKIKVDWTQAPFVASYRNYNVDACWYSGDGNGSNTTTTCSSSSDSWMFRKLTLQEQKHLAT</sequence>
<dbReference type="PRINTS" id="PR00737">
    <property type="entry name" value="GLHYDRLASE16"/>
</dbReference>
<name>A0A835LEM2_9MAGN</name>
<dbReference type="InterPro" id="IPR000757">
    <property type="entry name" value="Beta-glucanase-like"/>
</dbReference>
<keyword evidence="2" id="KW-0326">Glycosidase</keyword>
<feature type="non-terminal residue" evidence="6">
    <location>
        <position position="1"/>
    </location>
</feature>
<keyword evidence="1" id="KW-0378">Hydrolase</keyword>
<dbReference type="GO" id="GO:0004553">
    <property type="term" value="F:hydrolase activity, hydrolyzing O-glycosyl compounds"/>
    <property type="evidence" value="ECO:0007669"/>
    <property type="project" value="InterPro"/>
</dbReference>
<feature type="active site" description="Nucleophile" evidence="3">
    <location>
        <position position="101"/>
    </location>
</feature>
<dbReference type="EMBL" id="JADFTS010000008">
    <property type="protein sequence ID" value="KAF9591835.1"/>
    <property type="molecule type" value="Genomic_DNA"/>
</dbReference>
<feature type="domain" description="GH16" evidence="5">
    <location>
        <begin position="15"/>
        <end position="208"/>
    </location>
</feature>
<evidence type="ECO:0000313" key="6">
    <source>
        <dbReference type="EMBL" id="KAF9591835.1"/>
    </source>
</evidence>
<keyword evidence="4" id="KW-0732">Signal</keyword>
<dbReference type="GO" id="GO:0016762">
    <property type="term" value="F:xyloglucan:xyloglucosyl transferase activity"/>
    <property type="evidence" value="ECO:0007669"/>
    <property type="project" value="InterPro"/>
</dbReference>
<feature type="chain" id="PRO_5032903726" description="GH16 domain-containing protein" evidence="4">
    <location>
        <begin position="25"/>
        <end position="253"/>
    </location>
</feature>
<feature type="signal peptide" evidence="4">
    <location>
        <begin position="1"/>
        <end position="24"/>
    </location>
</feature>
<proteinExistence type="predicted"/>
<reference evidence="6 7" key="1">
    <citation type="submission" date="2020-10" db="EMBL/GenBank/DDBJ databases">
        <title>The Coptis chinensis genome and diversification of protoberbering-type alkaloids.</title>
        <authorList>
            <person name="Wang B."/>
            <person name="Shu S."/>
            <person name="Song C."/>
            <person name="Liu Y."/>
        </authorList>
    </citation>
    <scope>NUCLEOTIDE SEQUENCE [LARGE SCALE GENOMIC DNA]</scope>
    <source>
        <strain evidence="6">HL-2020</strain>
        <tissue evidence="6">Leaf</tissue>
    </source>
</reference>
<organism evidence="6 7">
    <name type="scientific">Coptis chinensis</name>
    <dbReference type="NCBI Taxonomy" id="261450"/>
    <lineage>
        <taxon>Eukaryota</taxon>
        <taxon>Viridiplantae</taxon>
        <taxon>Streptophyta</taxon>
        <taxon>Embryophyta</taxon>
        <taxon>Tracheophyta</taxon>
        <taxon>Spermatophyta</taxon>
        <taxon>Magnoliopsida</taxon>
        <taxon>Ranunculales</taxon>
        <taxon>Ranunculaceae</taxon>
        <taxon>Coptidoideae</taxon>
        <taxon>Coptis</taxon>
    </lineage>
</organism>
<dbReference type="PIRSF" id="PIRSF005604">
    <property type="entry name" value="XET"/>
    <property type="match status" value="1"/>
</dbReference>
<comment type="caution">
    <text evidence="6">The sequence shown here is derived from an EMBL/GenBank/DDBJ whole genome shotgun (WGS) entry which is preliminary data.</text>
</comment>
<dbReference type="Pfam" id="PF00722">
    <property type="entry name" value="Glyco_hydro_16"/>
    <property type="match status" value="1"/>
</dbReference>
<dbReference type="SUPFAM" id="SSF49899">
    <property type="entry name" value="Concanavalin A-like lectins/glucanases"/>
    <property type="match status" value="1"/>
</dbReference>
<dbReference type="Gene3D" id="2.60.120.200">
    <property type="match status" value="1"/>
</dbReference>
<dbReference type="InterPro" id="IPR013320">
    <property type="entry name" value="ConA-like_dom_sf"/>
</dbReference>
<evidence type="ECO:0000259" key="5">
    <source>
        <dbReference type="PROSITE" id="PS51762"/>
    </source>
</evidence>
<evidence type="ECO:0000256" key="2">
    <source>
        <dbReference type="ARBA" id="ARBA00023295"/>
    </source>
</evidence>
<dbReference type="Proteomes" id="UP000631114">
    <property type="component" value="Unassembled WGS sequence"/>
</dbReference>
<dbReference type="PANTHER" id="PTHR31062">
    <property type="entry name" value="XYLOGLUCAN ENDOTRANSGLUCOSYLASE/HYDROLASE PROTEIN 8-RELATED"/>
    <property type="match status" value="1"/>
</dbReference>
<dbReference type="GO" id="GO:0042546">
    <property type="term" value="P:cell wall biogenesis"/>
    <property type="evidence" value="ECO:0007669"/>
    <property type="project" value="InterPro"/>
</dbReference>
<dbReference type="InterPro" id="IPR044791">
    <property type="entry name" value="Beta-glucanase/XTH"/>
</dbReference>
<dbReference type="PROSITE" id="PS51762">
    <property type="entry name" value="GH16_2"/>
    <property type="match status" value="1"/>
</dbReference>
<protein>
    <recommendedName>
        <fullName evidence="5">GH16 domain-containing protein</fullName>
    </recommendedName>
</protein>
<dbReference type="InterPro" id="IPR016455">
    <property type="entry name" value="XTH"/>
</dbReference>
<accession>A0A835LEM2</accession>
<keyword evidence="7" id="KW-1185">Reference proteome</keyword>
<dbReference type="InterPro" id="IPR008264">
    <property type="entry name" value="Beta_glucanase"/>
</dbReference>
<dbReference type="OrthoDB" id="4781at2759"/>
<gene>
    <name evidence="6" type="ORF">IFM89_008485</name>
</gene>
<evidence type="ECO:0000313" key="7">
    <source>
        <dbReference type="Proteomes" id="UP000631114"/>
    </source>
</evidence>
<evidence type="ECO:0000256" key="3">
    <source>
        <dbReference type="PIRSR" id="PIRSR005604-1"/>
    </source>
</evidence>
<dbReference type="AlphaFoldDB" id="A0A835LEM2"/>
<evidence type="ECO:0000256" key="4">
    <source>
        <dbReference type="SAM" id="SignalP"/>
    </source>
</evidence>
<dbReference type="GO" id="GO:0010411">
    <property type="term" value="P:xyloglucan metabolic process"/>
    <property type="evidence" value="ECO:0007669"/>
    <property type="project" value="InterPro"/>
</dbReference>
<evidence type="ECO:0000256" key="1">
    <source>
        <dbReference type="ARBA" id="ARBA00022801"/>
    </source>
</evidence>